<sequence>MTYTMSNRVFLILVFFILTTFYLSHFILFPINHCSIQDIDFYMFFFLIIFGH</sequence>
<dbReference type="Proteomes" id="UP001206595">
    <property type="component" value="Unassembled WGS sequence"/>
</dbReference>
<evidence type="ECO:0000256" key="1">
    <source>
        <dbReference type="SAM" id="Phobius"/>
    </source>
</evidence>
<keyword evidence="1" id="KW-1133">Transmembrane helix</keyword>
<protein>
    <submittedName>
        <fullName evidence="2">Uncharacterized protein</fullName>
    </submittedName>
</protein>
<dbReference type="AlphaFoldDB" id="A0AAD5E5B0"/>
<keyword evidence="1" id="KW-0472">Membrane</keyword>
<gene>
    <name evidence="2" type="ORF">K450DRAFT_253781</name>
</gene>
<proteinExistence type="predicted"/>
<evidence type="ECO:0000313" key="2">
    <source>
        <dbReference type="EMBL" id="KAI8577132.1"/>
    </source>
</evidence>
<organism evidence="2 3">
    <name type="scientific">Umbelopsis ramanniana AG</name>
    <dbReference type="NCBI Taxonomy" id="1314678"/>
    <lineage>
        <taxon>Eukaryota</taxon>
        <taxon>Fungi</taxon>
        <taxon>Fungi incertae sedis</taxon>
        <taxon>Mucoromycota</taxon>
        <taxon>Mucoromycotina</taxon>
        <taxon>Umbelopsidomycetes</taxon>
        <taxon>Umbelopsidales</taxon>
        <taxon>Umbelopsidaceae</taxon>
        <taxon>Umbelopsis</taxon>
    </lineage>
</organism>
<feature type="transmembrane region" description="Helical" evidence="1">
    <location>
        <begin position="9"/>
        <end position="29"/>
    </location>
</feature>
<comment type="caution">
    <text evidence="2">The sequence shown here is derived from an EMBL/GenBank/DDBJ whole genome shotgun (WGS) entry which is preliminary data.</text>
</comment>
<evidence type="ECO:0000313" key="3">
    <source>
        <dbReference type="Proteomes" id="UP001206595"/>
    </source>
</evidence>
<reference evidence="2" key="1">
    <citation type="submission" date="2021-06" db="EMBL/GenBank/DDBJ databases">
        <authorList>
            <consortium name="DOE Joint Genome Institute"/>
            <person name="Mondo S.J."/>
            <person name="Amses K.R."/>
            <person name="Simmons D.R."/>
            <person name="Longcore J.E."/>
            <person name="Seto K."/>
            <person name="Alves G.H."/>
            <person name="Bonds A.E."/>
            <person name="Quandt C.A."/>
            <person name="Davis W.J."/>
            <person name="Chang Y."/>
            <person name="Letcher P.M."/>
            <person name="Powell M.J."/>
            <person name="Kuo A."/>
            <person name="Labutti K."/>
            <person name="Pangilinan J."/>
            <person name="Andreopoulos W."/>
            <person name="Tritt A."/>
            <person name="Riley R."/>
            <person name="Hundley H."/>
            <person name="Johnson J."/>
            <person name="Lipzen A."/>
            <person name="Barry K."/>
            <person name="Berbee M.L."/>
            <person name="Buchler N.E."/>
            <person name="Grigoriev I.V."/>
            <person name="Spatafora J.W."/>
            <person name="Stajich J.E."/>
            <person name="James T.Y."/>
        </authorList>
    </citation>
    <scope>NUCLEOTIDE SEQUENCE</scope>
    <source>
        <strain evidence="2">AG</strain>
    </source>
</reference>
<keyword evidence="1" id="KW-0812">Transmembrane</keyword>
<name>A0AAD5E5B0_UMBRA</name>
<reference evidence="2" key="2">
    <citation type="journal article" date="2022" name="Proc. Natl. Acad. Sci. U.S.A.">
        <title>Diploid-dominant life cycles characterize the early evolution of Fungi.</title>
        <authorList>
            <person name="Amses K.R."/>
            <person name="Simmons D.R."/>
            <person name="Longcore J.E."/>
            <person name="Mondo S.J."/>
            <person name="Seto K."/>
            <person name="Jeronimo G.H."/>
            <person name="Bonds A.E."/>
            <person name="Quandt C.A."/>
            <person name="Davis W.J."/>
            <person name="Chang Y."/>
            <person name="Federici B.A."/>
            <person name="Kuo A."/>
            <person name="LaButti K."/>
            <person name="Pangilinan J."/>
            <person name="Andreopoulos W."/>
            <person name="Tritt A."/>
            <person name="Riley R."/>
            <person name="Hundley H."/>
            <person name="Johnson J."/>
            <person name="Lipzen A."/>
            <person name="Barry K."/>
            <person name="Lang B.F."/>
            <person name="Cuomo C.A."/>
            <person name="Buchler N.E."/>
            <person name="Grigoriev I.V."/>
            <person name="Spatafora J.W."/>
            <person name="Stajich J.E."/>
            <person name="James T.Y."/>
        </authorList>
    </citation>
    <scope>NUCLEOTIDE SEQUENCE</scope>
    <source>
        <strain evidence="2">AG</strain>
    </source>
</reference>
<dbReference type="RefSeq" id="XP_051442136.1">
    <property type="nucleotide sequence ID" value="XM_051591096.1"/>
</dbReference>
<dbReference type="GeneID" id="75916439"/>
<dbReference type="EMBL" id="MU620945">
    <property type="protein sequence ID" value="KAI8577132.1"/>
    <property type="molecule type" value="Genomic_DNA"/>
</dbReference>
<accession>A0AAD5E5B0</accession>
<keyword evidence="3" id="KW-1185">Reference proteome</keyword>